<name>A0ABQ0AAH5_9GAMM</name>
<reference evidence="1 2" key="1">
    <citation type="submission" date="2024-04" db="EMBL/GenBank/DDBJ databases">
        <title>Draft genome sequence of Sessilibacter corallicola NBRC 116591.</title>
        <authorList>
            <person name="Miyakawa T."/>
            <person name="Kusuya Y."/>
            <person name="Miura T."/>
        </authorList>
    </citation>
    <scope>NUCLEOTIDE SEQUENCE [LARGE SCALE GENOMIC DNA]</scope>
    <source>
        <strain evidence="1 2">KU-00831-HH</strain>
    </source>
</reference>
<dbReference type="EMBL" id="BAABWN010000007">
    <property type="protein sequence ID" value="GAA6168667.1"/>
    <property type="molecule type" value="Genomic_DNA"/>
</dbReference>
<evidence type="ECO:0000313" key="1">
    <source>
        <dbReference type="EMBL" id="GAA6168667.1"/>
    </source>
</evidence>
<sequence length="79" mass="9271">MTSPEQPHMPILQQFLDLYCELFNHDGFGEIRVEMRILRRGQKEIIIHCGKQYRHVLNCDNALANESALKHLLKRDILA</sequence>
<keyword evidence="2" id="KW-1185">Reference proteome</keyword>
<protein>
    <submittedName>
        <fullName evidence="1">Uncharacterized protein</fullName>
    </submittedName>
</protein>
<dbReference type="RefSeq" id="WP_233089095.1">
    <property type="nucleotide sequence ID" value="NZ_BAABWN010000007.1"/>
</dbReference>
<gene>
    <name evidence="1" type="ORF">NBRC116591_24780</name>
</gene>
<organism evidence="1 2">
    <name type="scientific">Sessilibacter corallicola</name>
    <dbReference type="NCBI Taxonomy" id="2904075"/>
    <lineage>
        <taxon>Bacteria</taxon>
        <taxon>Pseudomonadati</taxon>
        <taxon>Pseudomonadota</taxon>
        <taxon>Gammaproteobacteria</taxon>
        <taxon>Cellvibrionales</taxon>
        <taxon>Cellvibrionaceae</taxon>
        <taxon>Sessilibacter</taxon>
    </lineage>
</organism>
<dbReference type="Proteomes" id="UP001465153">
    <property type="component" value="Unassembled WGS sequence"/>
</dbReference>
<proteinExistence type="predicted"/>
<accession>A0ABQ0AAH5</accession>
<comment type="caution">
    <text evidence="1">The sequence shown here is derived from an EMBL/GenBank/DDBJ whole genome shotgun (WGS) entry which is preliminary data.</text>
</comment>
<evidence type="ECO:0000313" key="2">
    <source>
        <dbReference type="Proteomes" id="UP001465153"/>
    </source>
</evidence>